<name>A0A1M4V133_9HYPH</name>
<keyword evidence="1" id="KW-0812">Transmembrane</keyword>
<keyword evidence="4" id="KW-1185">Reference proteome</keyword>
<evidence type="ECO:0000313" key="3">
    <source>
        <dbReference type="EMBL" id="SHE62684.1"/>
    </source>
</evidence>
<keyword evidence="1" id="KW-1133">Transmembrane helix</keyword>
<dbReference type="InterPro" id="IPR037049">
    <property type="entry name" value="DUF1214_C_sf"/>
</dbReference>
<keyword evidence="1" id="KW-0472">Membrane</keyword>
<organism evidence="3 4">
    <name type="scientific">Kaistia soli DSM 19436</name>
    <dbReference type="NCBI Taxonomy" id="1122133"/>
    <lineage>
        <taxon>Bacteria</taxon>
        <taxon>Pseudomonadati</taxon>
        <taxon>Pseudomonadota</taxon>
        <taxon>Alphaproteobacteria</taxon>
        <taxon>Hyphomicrobiales</taxon>
        <taxon>Kaistiaceae</taxon>
        <taxon>Kaistia</taxon>
    </lineage>
</organism>
<evidence type="ECO:0000256" key="1">
    <source>
        <dbReference type="SAM" id="Phobius"/>
    </source>
</evidence>
<dbReference type="Gene3D" id="2.60.120.600">
    <property type="entry name" value="Domain of unknown function DUF1214, C-terminal domain"/>
    <property type="match status" value="1"/>
</dbReference>
<dbReference type="AlphaFoldDB" id="A0A1M4V133"/>
<protein>
    <recommendedName>
        <fullName evidence="2">DUF1214 domain-containing protein</fullName>
    </recommendedName>
</protein>
<accession>A0A1M4V133</accession>
<dbReference type="Proteomes" id="UP000184485">
    <property type="component" value="Unassembled WGS sequence"/>
</dbReference>
<reference evidence="3 4" key="1">
    <citation type="submission" date="2016-11" db="EMBL/GenBank/DDBJ databases">
        <authorList>
            <person name="Jaros S."/>
            <person name="Januszkiewicz K."/>
            <person name="Wedrychowicz H."/>
        </authorList>
    </citation>
    <scope>NUCLEOTIDE SEQUENCE [LARGE SCALE GENOMIC DNA]</scope>
    <source>
        <strain evidence="3 4">DSM 19436</strain>
    </source>
</reference>
<dbReference type="InterPro" id="IPR012038">
    <property type="entry name" value="UCP009471"/>
</dbReference>
<evidence type="ECO:0000259" key="2">
    <source>
        <dbReference type="Pfam" id="PF06742"/>
    </source>
</evidence>
<proteinExistence type="predicted"/>
<dbReference type="PIRSF" id="PIRSF009471">
    <property type="entry name" value="UCP009471"/>
    <property type="match status" value="1"/>
</dbReference>
<dbReference type="STRING" id="1122133.SAMN02745157_0584"/>
<dbReference type="Pfam" id="PF06742">
    <property type="entry name" value="DUF1214"/>
    <property type="match status" value="1"/>
</dbReference>
<dbReference type="SUPFAM" id="SSF160935">
    <property type="entry name" value="VPA0735-like"/>
    <property type="match status" value="1"/>
</dbReference>
<feature type="domain" description="DUF1214" evidence="2">
    <location>
        <begin position="71"/>
        <end position="169"/>
    </location>
</feature>
<dbReference type="RefSeq" id="WP_073051280.1">
    <property type="nucleotide sequence ID" value="NZ_FQUP01000001.1"/>
</dbReference>
<dbReference type="InterPro" id="IPR010621">
    <property type="entry name" value="DUF1214"/>
</dbReference>
<feature type="transmembrane region" description="Helical" evidence="1">
    <location>
        <begin position="6"/>
        <end position="26"/>
    </location>
</feature>
<gene>
    <name evidence="3" type="ORF">SAMN02745157_0584</name>
</gene>
<evidence type="ECO:0000313" key="4">
    <source>
        <dbReference type="Proteomes" id="UP000184485"/>
    </source>
</evidence>
<dbReference type="EMBL" id="FQUP01000001">
    <property type="protein sequence ID" value="SHE62684.1"/>
    <property type="molecule type" value="Genomic_DNA"/>
</dbReference>
<sequence length="190" mass="20261">MRLLINLLVAIAIAVIVGLGSAWLVLDRERIFGAMTRGAWTAWPELGSPNADPYSRAELARSGALPLGDGEGIAFVADSDDSGAALTDRCNYVVSGQTPAARLWTLTVTDRAGNLFETPAHRHGFHAREILRREDGSFAIALSGEPQPGNWLPVTGSGPLRLTLRLYDTPLTSSGIGEATLPAITRKACR</sequence>
<dbReference type="PANTHER" id="PTHR36509">
    <property type="entry name" value="BLL3101 PROTEIN"/>
    <property type="match status" value="1"/>
</dbReference>
<dbReference type="PANTHER" id="PTHR36509:SF2">
    <property type="entry name" value="BLL3101 PROTEIN"/>
    <property type="match status" value="1"/>
</dbReference>
<dbReference type="OrthoDB" id="7837485at2"/>